<proteinExistence type="predicted"/>
<dbReference type="RefSeq" id="WP_084050439.1">
    <property type="nucleotide sequence ID" value="NZ_FWWU01000009.1"/>
</dbReference>
<protein>
    <submittedName>
        <fullName evidence="2">Methyltransferase domain-containing protein</fullName>
    </submittedName>
</protein>
<dbReference type="SUPFAM" id="SSF53335">
    <property type="entry name" value="S-adenosyl-L-methionine-dependent methyltransferases"/>
    <property type="match status" value="1"/>
</dbReference>
<dbReference type="GO" id="GO:0008168">
    <property type="term" value="F:methyltransferase activity"/>
    <property type="evidence" value="ECO:0007669"/>
    <property type="project" value="UniProtKB-KW"/>
</dbReference>
<dbReference type="InterPro" id="IPR041698">
    <property type="entry name" value="Methyltransf_25"/>
</dbReference>
<dbReference type="Gene3D" id="3.40.50.150">
    <property type="entry name" value="Vaccinia Virus protein VP39"/>
    <property type="match status" value="1"/>
</dbReference>
<dbReference type="EMBL" id="FWWU01000009">
    <property type="protein sequence ID" value="SMB95856.1"/>
    <property type="molecule type" value="Genomic_DNA"/>
</dbReference>
<dbReference type="Proteomes" id="UP000192582">
    <property type="component" value="Unassembled WGS sequence"/>
</dbReference>
<dbReference type="GO" id="GO:0032259">
    <property type="term" value="P:methylation"/>
    <property type="evidence" value="ECO:0007669"/>
    <property type="project" value="UniProtKB-KW"/>
</dbReference>
<organism evidence="2 3">
    <name type="scientific">Deinococcus hopiensis KR-140</name>
    <dbReference type="NCBI Taxonomy" id="695939"/>
    <lineage>
        <taxon>Bacteria</taxon>
        <taxon>Thermotogati</taxon>
        <taxon>Deinococcota</taxon>
        <taxon>Deinococci</taxon>
        <taxon>Deinococcales</taxon>
        <taxon>Deinococcaceae</taxon>
        <taxon>Deinococcus</taxon>
    </lineage>
</organism>
<keyword evidence="2" id="KW-0808">Transferase</keyword>
<keyword evidence="3" id="KW-1185">Reference proteome</keyword>
<gene>
    <name evidence="2" type="ORF">SAMN00790413_03033</name>
</gene>
<evidence type="ECO:0000259" key="1">
    <source>
        <dbReference type="Pfam" id="PF13649"/>
    </source>
</evidence>
<evidence type="ECO:0000313" key="3">
    <source>
        <dbReference type="Proteomes" id="UP000192582"/>
    </source>
</evidence>
<dbReference type="InterPro" id="IPR029063">
    <property type="entry name" value="SAM-dependent_MTases_sf"/>
</dbReference>
<dbReference type="CDD" id="cd02440">
    <property type="entry name" value="AdoMet_MTases"/>
    <property type="match status" value="1"/>
</dbReference>
<dbReference type="AlphaFoldDB" id="A0A1W1VR98"/>
<dbReference type="OrthoDB" id="60811at2"/>
<evidence type="ECO:0000313" key="2">
    <source>
        <dbReference type="EMBL" id="SMB95856.1"/>
    </source>
</evidence>
<reference evidence="2 3" key="1">
    <citation type="submission" date="2017-04" db="EMBL/GenBank/DDBJ databases">
        <authorList>
            <person name="Afonso C.L."/>
            <person name="Miller P.J."/>
            <person name="Scott M.A."/>
            <person name="Spackman E."/>
            <person name="Goraichik I."/>
            <person name="Dimitrov K.M."/>
            <person name="Suarez D.L."/>
            <person name="Swayne D.E."/>
        </authorList>
    </citation>
    <scope>NUCLEOTIDE SEQUENCE [LARGE SCALE GENOMIC DNA]</scope>
    <source>
        <strain evidence="2 3">KR-140</strain>
    </source>
</reference>
<feature type="domain" description="Methyltransferase" evidence="1">
    <location>
        <begin position="136"/>
        <end position="231"/>
    </location>
</feature>
<dbReference type="Pfam" id="PF13649">
    <property type="entry name" value="Methyltransf_25"/>
    <property type="match status" value="1"/>
</dbReference>
<dbReference type="STRING" id="695939.SAMN00790413_03033"/>
<accession>A0A1W1VR98</accession>
<sequence length="307" mass="32784">MSQPELHFTREPLSVLLPAVRATLTAVGQVSFTVPDPDEGVGRYAGEATAAGLHRPWQTWADLADLLGAHLLTPESVGEGRVRVRLRLYANAPEPDANGYGAGSDWSRVDKLEDPVFLFTLVEALRRVNPPAGGRVLALGVNAGRELGALALAFSERAFEVVGVDRDVTALATAASRYPAAAFLALDVNALPAPDLGRFDLVLALSLLQSPAVRQDVVLAALRRHHLTPGGGLVLGFPNARYRDGLLSYGARLRNFARPDLSLLAADVTQARRGLQKQGFKVFVTGKYEVLVTAIPSGVTTPTDLEL</sequence>
<keyword evidence="2" id="KW-0489">Methyltransferase</keyword>
<name>A0A1W1VR98_9DEIO</name>